<dbReference type="SMART" id="SM00255">
    <property type="entry name" value="TIR"/>
    <property type="match status" value="1"/>
</dbReference>
<dbReference type="SUPFAM" id="SSF52200">
    <property type="entry name" value="Toll/Interleukin receptor TIR domain"/>
    <property type="match status" value="1"/>
</dbReference>
<dbReference type="Proteomes" id="UP000289738">
    <property type="component" value="Chromosome B02"/>
</dbReference>
<dbReference type="EMBL" id="SDMP01000012">
    <property type="protein sequence ID" value="RYR25562.1"/>
    <property type="molecule type" value="Genomic_DNA"/>
</dbReference>
<dbReference type="GO" id="GO:0007165">
    <property type="term" value="P:signal transduction"/>
    <property type="evidence" value="ECO:0007669"/>
    <property type="project" value="InterPro"/>
</dbReference>
<proteinExistence type="predicted"/>
<reference evidence="3 4" key="1">
    <citation type="submission" date="2019-01" db="EMBL/GenBank/DDBJ databases">
        <title>Sequencing of cultivated peanut Arachis hypogaea provides insights into genome evolution and oil improvement.</title>
        <authorList>
            <person name="Chen X."/>
        </authorList>
    </citation>
    <scope>NUCLEOTIDE SEQUENCE [LARGE SCALE GENOMIC DNA]</scope>
    <source>
        <strain evidence="4">cv. Fuhuasheng</strain>
        <tissue evidence="3">Leaves</tissue>
    </source>
</reference>
<organism evidence="3 4">
    <name type="scientific">Arachis hypogaea</name>
    <name type="common">Peanut</name>
    <dbReference type="NCBI Taxonomy" id="3818"/>
    <lineage>
        <taxon>Eukaryota</taxon>
        <taxon>Viridiplantae</taxon>
        <taxon>Streptophyta</taxon>
        <taxon>Embryophyta</taxon>
        <taxon>Tracheophyta</taxon>
        <taxon>Spermatophyta</taxon>
        <taxon>Magnoliopsida</taxon>
        <taxon>eudicotyledons</taxon>
        <taxon>Gunneridae</taxon>
        <taxon>Pentapetalae</taxon>
        <taxon>rosids</taxon>
        <taxon>fabids</taxon>
        <taxon>Fabales</taxon>
        <taxon>Fabaceae</taxon>
        <taxon>Papilionoideae</taxon>
        <taxon>50 kb inversion clade</taxon>
        <taxon>dalbergioids sensu lato</taxon>
        <taxon>Dalbergieae</taxon>
        <taxon>Pterocarpus clade</taxon>
        <taxon>Arachis</taxon>
    </lineage>
</organism>
<dbReference type="InterPro" id="IPR035897">
    <property type="entry name" value="Toll_tir_struct_dom_sf"/>
</dbReference>
<dbReference type="PANTHER" id="PTHR32009:SF139">
    <property type="entry name" value="TOLL-INTERLEUKIN-RESISTANCE (TIR) DOMAIN FAMILY PROTEIN"/>
    <property type="match status" value="1"/>
</dbReference>
<dbReference type="InterPro" id="IPR000157">
    <property type="entry name" value="TIR_dom"/>
</dbReference>
<feature type="domain" description="TIR" evidence="2">
    <location>
        <begin position="11"/>
        <end position="137"/>
    </location>
</feature>
<name>A0A445AGM9_ARAHY</name>
<dbReference type="PANTHER" id="PTHR32009">
    <property type="entry name" value="TMV RESISTANCE PROTEIN N-LIKE"/>
    <property type="match status" value="1"/>
</dbReference>
<evidence type="ECO:0000259" key="2">
    <source>
        <dbReference type="PROSITE" id="PS50104"/>
    </source>
</evidence>
<comment type="caution">
    <text evidence="3">The sequence shown here is derived from an EMBL/GenBank/DDBJ whole genome shotgun (WGS) entry which is preliminary data.</text>
</comment>
<protein>
    <recommendedName>
        <fullName evidence="2">TIR domain-containing protein</fullName>
    </recommendedName>
</protein>
<evidence type="ECO:0000256" key="1">
    <source>
        <dbReference type="ARBA" id="ARBA00023027"/>
    </source>
</evidence>
<dbReference type="PROSITE" id="PS50104">
    <property type="entry name" value="TIR"/>
    <property type="match status" value="1"/>
</dbReference>
<dbReference type="Pfam" id="PF01582">
    <property type="entry name" value="TIR"/>
    <property type="match status" value="1"/>
</dbReference>
<evidence type="ECO:0000313" key="3">
    <source>
        <dbReference type="EMBL" id="RYR25562.1"/>
    </source>
</evidence>
<dbReference type="AlphaFoldDB" id="A0A445AGM9"/>
<gene>
    <name evidence="3" type="ORF">Ahy_B02g059369</name>
</gene>
<keyword evidence="4" id="KW-1185">Reference proteome</keyword>
<accession>A0A445AGM9</accession>
<evidence type="ECO:0000313" key="4">
    <source>
        <dbReference type="Proteomes" id="UP000289738"/>
    </source>
</evidence>
<keyword evidence="1" id="KW-0520">NAD</keyword>
<dbReference type="Gene3D" id="3.40.50.10140">
    <property type="entry name" value="Toll/interleukin-1 receptor homology (TIR) domain"/>
    <property type="match status" value="1"/>
</dbReference>
<sequence>MANVEADDGKFSNSVFLSMAEDDRRGLSFIRNIIDVLRRHGLDIFPSDNGRKWARDPEDFQRSRLEIIEKVKVAVVFLSERYPFSVARLDEVVKICDSMKSEKLVVCPIFCDVEPSDVRYQKNSYEKAIAKRLEKDSDERVKGWRLALRLISSLSGVIVRRNRPDYESALFEVANLKGWTFKSGIT</sequence>